<dbReference type="SUPFAM" id="SSF64182">
    <property type="entry name" value="DHH phosphoesterases"/>
    <property type="match status" value="1"/>
</dbReference>
<comment type="similarity">
    <text evidence="1">Belongs to the RecJ family.</text>
</comment>
<dbReference type="InterPro" id="IPR051673">
    <property type="entry name" value="SSDNA_exonuclease_RecJ"/>
</dbReference>
<dbReference type="GO" id="GO:0006281">
    <property type="term" value="P:DNA repair"/>
    <property type="evidence" value="ECO:0007669"/>
    <property type="project" value="InterPro"/>
</dbReference>
<reference evidence="9 10" key="1">
    <citation type="journal article" date="2014" name="Int. J. Syst. Evol. Microbiol.">
        <title>Complete genome sequence of Corynebacterium casei LMG S-19264T (=DSM 44701T), isolated from a smear-ripened cheese.</title>
        <authorList>
            <consortium name="US DOE Joint Genome Institute (JGI-PGF)"/>
            <person name="Walter F."/>
            <person name="Albersmeier A."/>
            <person name="Kalinowski J."/>
            <person name="Ruckert C."/>
        </authorList>
    </citation>
    <scope>NUCLEOTIDE SEQUENCE [LARGE SCALE GENOMIC DNA]</scope>
    <source>
        <strain evidence="9 10">NBRC 110095</strain>
    </source>
</reference>
<evidence type="ECO:0000256" key="5">
    <source>
        <dbReference type="ARBA" id="ARBA00022839"/>
    </source>
</evidence>
<dbReference type="GO" id="GO:0003676">
    <property type="term" value="F:nucleic acid binding"/>
    <property type="evidence" value="ECO:0007669"/>
    <property type="project" value="InterPro"/>
</dbReference>
<feature type="domain" description="RecJ OB" evidence="8">
    <location>
        <begin position="488"/>
        <end position="594"/>
    </location>
</feature>
<dbReference type="PANTHER" id="PTHR30255">
    <property type="entry name" value="SINGLE-STRANDED-DNA-SPECIFIC EXONUCLEASE RECJ"/>
    <property type="match status" value="1"/>
</dbReference>
<keyword evidence="10" id="KW-1185">Reference proteome</keyword>
<keyword evidence="5 9" id="KW-0269">Exonuclease</keyword>
<dbReference type="Gene3D" id="3.10.310.30">
    <property type="match status" value="1"/>
</dbReference>
<keyword evidence="4" id="KW-0378">Hydrolase</keyword>
<dbReference type="Gene3D" id="3.90.1640.30">
    <property type="match status" value="1"/>
</dbReference>
<evidence type="ECO:0000259" key="6">
    <source>
        <dbReference type="Pfam" id="PF01368"/>
    </source>
</evidence>
<dbReference type="Pfam" id="PF02272">
    <property type="entry name" value="DHHA1"/>
    <property type="match status" value="1"/>
</dbReference>
<evidence type="ECO:0000256" key="1">
    <source>
        <dbReference type="ARBA" id="ARBA00005915"/>
    </source>
</evidence>
<dbReference type="InterPro" id="IPR041122">
    <property type="entry name" value="RecJ_OB"/>
</dbReference>
<dbReference type="GO" id="GO:0006310">
    <property type="term" value="P:DNA recombination"/>
    <property type="evidence" value="ECO:0007669"/>
    <property type="project" value="InterPro"/>
</dbReference>
<name>A0AA37T8E5_9GAMM</name>
<evidence type="ECO:0000313" key="10">
    <source>
        <dbReference type="Proteomes" id="UP001156870"/>
    </source>
</evidence>
<dbReference type="Pfam" id="PF01368">
    <property type="entry name" value="DHH"/>
    <property type="match status" value="1"/>
</dbReference>
<organism evidence="9 10">
    <name type="scientific">Marinibactrum halimedae</name>
    <dbReference type="NCBI Taxonomy" id="1444977"/>
    <lineage>
        <taxon>Bacteria</taxon>
        <taxon>Pseudomonadati</taxon>
        <taxon>Pseudomonadota</taxon>
        <taxon>Gammaproteobacteria</taxon>
        <taxon>Cellvibrionales</taxon>
        <taxon>Cellvibrionaceae</taxon>
        <taxon>Marinibactrum</taxon>
    </lineage>
</organism>
<protein>
    <recommendedName>
        <fullName evidence="2">Single-stranded-DNA-specific exonuclease RecJ</fullName>
    </recommendedName>
</protein>
<evidence type="ECO:0000313" key="9">
    <source>
        <dbReference type="EMBL" id="GLS26732.1"/>
    </source>
</evidence>
<dbReference type="Proteomes" id="UP001156870">
    <property type="component" value="Unassembled WGS sequence"/>
</dbReference>
<dbReference type="InterPro" id="IPR001667">
    <property type="entry name" value="DDH_dom"/>
</dbReference>
<dbReference type="EMBL" id="BSPD01000059">
    <property type="protein sequence ID" value="GLS26732.1"/>
    <property type="molecule type" value="Genomic_DNA"/>
</dbReference>
<gene>
    <name evidence="9" type="ORF">GCM10007877_24500</name>
</gene>
<dbReference type="Pfam" id="PF17768">
    <property type="entry name" value="RecJ_OB"/>
    <property type="match status" value="1"/>
</dbReference>
<dbReference type="AlphaFoldDB" id="A0AA37T8E5"/>
<comment type="caution">
    <text evidence="9">The sequence shown here is derived from an EMBL/GenBank/DDBJ whole genome shotgun (WGS) entry which is preliminary data.</text>
</comment>
<feature type="domain" description="DDH" evidence="6">
    <location>
        <begin position="72"/>
        <end position="237"/>
    </location>
</feature>
<sequence length="599" mass="65968">MQKVIRRRESTVQLSPEFHTFPPLLQRIYAHRSVQHPNELDYTLKQLSRPDLFKGLPVAIEVLVQAIEEGKRIMIVGDFDADGATSSSVAMLALRAMGAAWVDYLVPNRFEFGYGLTPEIVRVAAQSSPDVIITVDNGISSIDGVDEAKRLGMQVVVTDHHLPGESLPEADAIVNPNQPGCAFPSKNLAGVGVIFYVMNALRGALRERGWFQSQYFQSLQLPEPNMGDFLDLVALGTVADVVPLDANNRVLVHQGLQRMRAGRMRPGIRALLEVAKRDPERIVAADLGFAVGPRLNAAGRLDDMSIGIRCLTTDDPYEAQSLAETLHDLNQDRRSIETSMQKEALASLAALGLEDADAEQMPWGLCLYDANWHQGVIGILASRIKDKFHRPVIAFAPADLAATSESQVAEQGDFEIKGSARSIPGLHIRDALAAVDARHPGLIKKFGGHAMAAGLSLRADQFETFQQAFDREVRAMLDEKDLTATLLTDGELRPNEFSLPLAHQLRQAGPWGQQFPEPLFDGEFLVVQQRIVGEKHLKMVLAHPDAPQNVLDAIAFNVDTTVWPDPSITRVHVAYQLDVNVFRGRESVQLMINHLSALK</sequence>
<dbReference type="GO" id="GO:0008409">
    <property type="term" value="F:5'-3' exonuclease activity"/>
    <property type="evidence" value="ECO:0007669"/>
    <property type="project" value="InterPro"/>
</dbReference>
<dbReference type="InterPro" id="IPR003156">
    <property type="entry name" value="DHHA1_dom"/>
</dbReference>
<feature type="domain" description="DHHA1" evidence="7">
    <location>
        <begin position="367"/>
        <end position="474"/>
    </location>
</feature>
<dbReference type="FunFam" id="3.90.1640.30:FF:000001">
    <property type="entry name" value="Single-stranded-DNA-specific exonuclease RecJ"/>
    <property type="match status" value="1"/>
</dbReference>
<dbReference type="InterPro" id="IPR038763">
    <property type="entry name" value="DHH_sf"/>
</dbReference>
<evidence type="ECO:0000256" key="3">
    <source>
        <dbReference type="ARBA" id="ARBA00022722"/>
    </source>
</evidence>
<proteinExistence type="inferred from homology"/>
<accession>A0AA37T8E5</accession>
<keyword evidence="3" id="KW-0540">Nuclease</keyword>
<evidence type="ECO:0000259" key="8">
    <source>
        <dbReference type="Pfam" id="PF17768"/>
    </source>
</evidence>
<dbReference type="RefSeq" id="WP_232595647.1">
    <property type="nucleotide sequence ID" value="NZ_BSPD01000059.1"/>
</dbReference>
<evidence type="ECO:0000256" key="4">
    <source>
        <dbReference type="ARBA" id="ARBA00022801"/>
    </source>
</evidence>
<dbReference type="NCBIfam" id="TIGR00644">
    <property type="entry name" value="recJ"/>
    <property type="match status" value="1"/>
</dbReference>
<evidence type="ECO:0000259" key="7">
    <source>
        <dbReference type="Pfam" id="PF02272"/>
    </source>
</evidence>
<dbReference type="PANTHER" id="PTHR30255:SF2">
    <property type="entry name" value="SINGLE-STRANDED-DNA-SPECIFIC EXONUCLEASE RECJ"/>
    <property type="match status" value="1"/>
</dbReference>
<dbReference type="InterPro" id="IPR004610">
    <property type="entry name" value="RecJ"/>
</dbReference>
<evidence type="ECO:0000256" key="2">
    <source>
        <dbReference type="ARBA" id="ARBA00019841"/>
    </source>
</evidence>